<dbReference type="Proteomes" id="UP000001441">
    <property type="component" value="Chromosome"/>
</dbReference>
<keyword evidence="4 7" id="KW-0489">Methyltransferase</keyword>
<dbReference type="EC" id="2.1.1.199" evidence="7"/>
<dbReference type="HOGENOM" id="CLU_038422_2_0_6"/>
<accession>D3RVG8</accession>
<evidence type="ECO:0000256" key="4">
    <source>
        <dbReference type="ARBA" id="ARBA00022603"/>
    </source>
</evidence>
<protein>
    <recommendedName>
        <fullName evidence="7">Ribosomal RNA small subunit methyltransferase H</fullName>
        <ecNumber evidence="7">2.1.1.199</ecNumber>
    </recommendedName>
    <alternativeName>
        <fullName evidence="7">16S rRNA m(4)C1402 methyltransferase</fullName>
    </alternativeName>
    <alternativeName>
        <fullName evidence="7">rRNA (cytosine-N(4)-)-methyltransferase RsmH</fullName>
    </alternativeName>
</protein>
<sequence>MKLPRPFKRMDGQEATDVEQASPRGRHSEKQPLSHKPVLLEESVSALLVQSDGIYVDGTFGRGGHSRAILARLGAAGRLLGFDRDPEAVAVGRALAAQDPRFSIHQGSFADIGRLLDEAGVDARLNGLLLDLGVSSPQLDTPERGFSFMAEGPLDMRMDPDSGESAAQWLARAEQGEIATVLHEFGEERFANRIARAIVETRTQTPIRTTAQLAELVARAVPRREPGKHPATRTFQAVRIQVNGELEALRRCLDQVCDRLAVGGRLAVISFHSLEDRLVKRFIRREAKGPELPKGVPARAVEVQGRLRPVGKSVRPSTAEEALNPRARSAILRVAERLP</sequence>
<feature type="binding site" evidence="7">
    <location>
        <position position="138"/>
    </location>
    <ligand>
        <name>S-adenosyl-L-methionine</name>
        <dbReference type="ChEBI" id="CHEBI:59789"/>
    </ligand>
</feature>
<evidence type="ECO:0000256" key="1">
    <source>
        <dbReference type="ARBA" id="ARBA00010396"/>
    </source>
</evidence>
<gene>
    <name evidence="7" type="primary">rsmH</name>
    <name evidence="9" type="ordered locus">Alvin_0126</name>
</gene>
<dbReference type="eggNOG" id="COG0275">
    <property type="taxonomic scope" value="Bacteria"/>
</dbReference>
<feature type="binding site" evidence="7">
    <location>
        <begin position="63"/>
        <end position="65"/>
    </location>
    <ligand>
        <name>S-adenosyl-L-methionine</name>
        <dbReference type="ChEBI" id="CHEBI:59789"/>
    </ligand>
</feature>
<evidence type="ECO:0000256" key="5">
    <source>
        <dbReference type="ARBA" id="ARBA00022679"/>
    </source>
</evidence>
<keyword evidence="6 7" id="KW-0949">S-adenosyl-L-methionine</keyword>
<keyword evidence="5 7" id="KW-0808">Transferase</keyword>
<dbReference type="KEGG" id="alv:Alvin_0126"/>
<dbReference type="Gene3D" id="1.10.150.170">
    <property type="entry name" value="Putative methyltransferase TM0872, insert domain"/>
    <property type="match status" value="1"/>
</dbReference>
<feature type="binding site" evidence="7">
    <location>
        <position position="83"/>
    </location>
    <ligand>
        <name>S-adenosyl-L-methionine</name>
        <dbReference type="ChEBI" id="CHEBI:59789"/>
    </ligand>
</feature>
<dbReference type="STRING" id="572477.Alvin_0126"/>
<dbReference type="AlphaFoldDB" id="D3RVG8"/>
<feature type="binding site" evidence="7">
    <location>
        <position position="131"/>
    </location>
    <ligand>
        <name>S-adenosyl-L-methionine</name>
        <dbReference type="ChEBI" id="CHEBI:59789"/>
    </ligand>
</feature>
<evidence type="ECO:0000256" key="6">
    <source>
        <dbReference type="ARBA" id="ARBA00022691"/>
    </source>
</evidence>
<feature type="binding site" evidence="7">
    <location>
        <position position="109"/>
    </location>
    <ligand>
        <name>S-adenosyl-L-methionine</name>
        <dbReference type="ChEBI" id="CHEBI:59789"/>
    </ligand>
</feature>
<evidence type="ECO:0000256" key="3">
    <source>
        <dbReference type="ARBA" id="ARBA00022552"/>
    </source>
</evidence>
<dbReference type="GO" id="GO:0005737">
    <property type="term" value="C:cytoplasm"/>
    <property type="evidence" value="ECO:0007669"/>
    <property type="project" value="UniProtKB-SubCell"/>
</dbReference>
<proteinExistence type="inferred from homology"/>
<dbReference type="SUPFAM" id="SSF53335">
    <property type="entry name" value="S-adenosyl-L-methionine-dependent methyltransferases"/>
    <property type="match status" value="1"/>
</dbReference>
<dbReference type="FunFam" id="1.10.150.170:FF:000001">
    <property type="entry name" value="Ribosomal RNA small subunit methyltransferase H"/>
    <property type="match status" value="1"/>
</dbReference>
<comment type="similarity">
    <text evidence="1 7">Belongs to the methyltransferase superfamily. RsmH family.</text>
</comment>
<comment type="subcellular location">
    <subcellularLocation>
        <location evidence="7">Cytoplasm</location>
    </subcellularLocation>
</comment>
<dbReference type="GO" id="GO:0071424">
    <property type="term" value="F:rRNA (cytosine-N4-)-methyltransferase activity"/>
    <property type="evidence" value="ECO:0007669"/>
    <property type="project" value="UniProtKB-UniRule"/>
</dbReference>
<dbReference type="InterPro" id="IPR023397">
    <property type="entry name" value="SAM-dep_MeTrfase_MraW_recog"/>
</dbReference>
<dbReference type="HAMAP" id="MF_01007">
    <property type="entry name" value="16SrRNA_methyltr_H"/>
    <property type="match status" value="1"/>
</dbReference>
<dbReference type="PANTHER" id="PTHR11265">
    <property type="entry name" value="S-ADENOSYL-METHYLTRANSFERASE MRAW"/>
    <property type="match status" value="1"/>
</dbReference>
<comment type="function">
    <text evidence="7">Specifically methylates the N4 position of cytidine in position 1402 (C1402) of 16S rRNA.</text>
</comment>
<dbReference type="NCBIfam" id="TIGR00006">
    <property type="entry name" value="16S rRNA (cytosine(1402)-N(4))-methyltransferase RsmH"/>
    <property type="match status" value="1"/>
</dbReference>
<dbReference type="EMBL" id="CP001896">
    <property type="protein sequence ID" value="ADC61095.1"/>
    <property type="molecule type" value="Genomic_DNA"/>
</dbReference>
<keyword evidence="10" id="KW-1185">Reference proteome</keyword>
<evidence type="ECO:0000256" key="2">
    <source>
        <dbReference type="ARBA" id="ARBA00022490"/>
    </source>
</evidence>
<dbReference type="PANTHER" id="PTHR11265:SF0">
    <property type="entry name" value="12S RRNA N4-METHYLCYTIDINE METHYLTRANSFERASE"/>
    <property type="match status" value="1"/>
</dbReference>
<dbReference type="InterPro" id="IPR029063">
    <property type="entry name" value="SAM-dependent_MTases_sf"/>
</dbReference>
<dbReference type="SUPFAM" id="SSF81799">
    <property type="entry name" value="Putative methyltransferase TM0872, insert domain"/>
    <property type="match status" value="1"/>
</dbReference>
<keyword evidence="2 7" id="KW-0963">Cytoplasm</keyword>
<evidence type="ECO:0000313" key="9">
    <source>
        <dbReference type="EMBL" id="ADC61095.1"/>
    </source>
</evidence>
<evidence type="ECO:0000256" key="7">
    <source>
        <dbReference type="HAMAP-Rule" id="MF_01007"/>
    </source>
</evidence>
<dbReference type="Gene3D" id="3.40.50.150">
    <property type="entry name" value="Vaccinia Virus protein VP39"/>
    <property type="match status" value="1"/>
</dbReference>
<keyword evidence="3 7" id="KW-0698">rRNA processing</keyword>
<dbReference type="GO" id="GO:0070475">
    <property type="term" value="P:rRNA base methylation"/>
    <property type="evidence" value="ECO:0007669"/>
    <property type="project" value="UniProtKB-UniRule"/>
</dbReference>
<organism evidence="9 10">
    <name type="scientific">Allochromatium vinosum (strain ATCC 17899 / DSM 180 / NBRC 103801 / NCIMB 10441 / D)</name>
    <name type="common">Chromatium vinosum</name>
    <dbReference type="NCBI Taxonomy" id="572477"/>
    <lineage>
        <taxon>Bacteria</taxon>
        <taxon>Pseudomonadati</taxon>
        <taxon>Pseudomonadota</taxon>
        <taxon>Gammaproteobacteria</taxon>
        <taxon>Chromatiales</taxon>
        <taxon>Chromatiaceae</taxon>
        <taxon>Allochromatium</taxon>
    </lineage>
</organism>
<dbReference type="PIRSF" id="PIRSF004486">
    <property type="entry name" value="MraW"/>
    <property type="match status" value="1"/>
</dbReference>
<dbReference type="Pfam" id="PF01795">
    <property type="entry name" value="Methyltransf_5"/>
    <property type="match status" value="1"/>
</dbReference>
<name>D3RVG8_ALLVD</name>
<evidence type="ECO:0000256" key="8">
    <source>
        <dbReference type="SAM" id="MobiDB-lite"/>
    </source>
</evidence>
<comment type="catalytic activity">
    <reaction evidence="7">
        <text>cytidine(1402) in 16S rRNA + S-adenosyl-L-methionine = N(4)-methylcytidine(1402) in 16S rRNA + S-adenosyl-L-homocysteine + H(+)</text>
        <dbReference type="Rhea" id="RHEA:42928"/>
        <dbReference type="Rhea" id="RHEA-COMP:10286"/>
        <dbReference type="Rhea" id="RHEA-COMP:10287"/>
        <dbReference type="ChEBI" id="CHEBI:15378"/>
        <dbReference type="ChEBI" id="CHEBI:57856"/>
        <dbReference type="ChEBI" id="CHEBI:59789"/>
        <dbReference type="ChEBI" id="CHEBI:74506"/>
        <dbReference type="ChEBI" id="CHEBI:82748"/>
        <dbReference type="EC" id="2.1.1.199"/>
    </reaction>
</comment>
<reference evidence="9 10" key="1">
    <citation type="journal article" date="2011" name="Stand. Genomic Sci.">
        <title>Complete genome sequence of Allochromatium vinosum DSM 180(T).</title>
        <authorList>
            <person name="Weissgerber T."/>
            <person name="Zigann R."/>
            <person name="Bruce D."/>
            <person name="Chang Y.J."/>
            <person name="Detter J.C."/>
            <person name="Han C."/>
            <person name="Hauser L."/>
            <person name="Jeffries C.D."/>
            <person name="Land M."/>
            <person name="Munk A.C."/>
            <person name="Tapia R."/>
            <person name="Dahl C."/>
        </authorList>
    </citation>
    <scope>NUCLEOTIDE SEQUENCE [LARGE SCALE GENOMIC DNA]</scope>
    <source>
        <strain evidence="10">ATCC 17899 / DSM 180 / NBRC 103801 / NCIMB 10441 / D</strain>
    </source>
</reference>
<feature type="region of interest" description="Disordered" evidence="8">
    <location>
        <begin position="1"/>
        <end position="36"/>
    </location>
</feature>
<dbReference type="InterPro" id="IPR002903">
    <property type="entry name" value="RsmH"/>
</dbReference>
<evidence type="ECO:0000313" key="10">
    <source>
        <dbReference type="Proteomes" id="UP000001441"/>
    </source>
</evidence>